<name>A0ABR6NBX2_9SPHN</name>
<dbReference type="PANTHER" id="PTHR30203">
    <property type="entry name" value="OUTER MEMBRANE CATION EFFLUX PROTEIN"/>
    <property type="match status" value="1"/>
</dbReference>
<dbReference type="RefSeq" id="WP_184150272.1">
    <property type="nucleotide sequence ID" value="NZ_JACHKA010000001.1"/>
</dbReference>
<dbReference type="PROSITE" id="PS51257">
    <property type="entry name" value="PROKAR_LIPOPROTEIN"/>
    <property type="match status" value="1"/>
</dbReference>
<evidence type="ECO:0000256" key="1">
    <source>
        <dbReference type="ARBA" id="ARBA00007613"/>
    </source>
</evidence>
<evidence type="ECO:0000313" key="4">
    <source>
        <dbReference type="Proteomes" id="UP001138540"/>
    </source>
</evidence>
<evidence type="ECO:0000313" key="3">
    <source>
        <dbReference type="EMBL" id="MBB5984749.1"/>
    </source>
</evidence>
<keyword evidence="2" id="KW-1134">Transmembrane beta strand</keyword>
<dbReference type="Gene3D" id="2.20.200.10">
    <property type="entry name" value="Outer membrane efflux proteins (OEP)"/>
    <property type="match status" value="1"/>
</dbReference>
<protein>
    <submittedName>
        <fullName evidence="3">NodT family efflux transporter outer membrane factor (OMF) lipoprotein</fullName>
    </submittedName>
</protein>
<dbReference type="InterPro" id="IPR010131">
    <property type="entry name" value="MdtP/NodT-like"/>
</dbReference>
<organism evidence="3 4">
    <name type="scientific">Sphingobium lignivorans</name>
    <dbReference type="NCBI Taxonomy" id="2735886"/>
    <lineage>
        <taxon>Bacteria</taxon>
        <taxon>Pseudomonadati</taxon>
        <taxon>Pseudomonadota</taxon>
        <taxon>Alphaproteobacteria</taxon>
        <taxon>Sphingomonadales</taxon>
        <taxon>Sphingomonadaceae</taxon>
        <taxon>Sphingobium</taxon>
    </lineage>
</organism>
<accession>A0ABR6NBX2</accession>
<keyword evidence="4" id="KW-1185">Reference proteome</keyword>
<comment type="caution">
    <text evidence="3">The sequence shown here is derived from an EMBL/GenBank/DDBJ whole genome shotgun (WGS) entry which is preliminary data.</text>
</comment>
<gene>
    <name evidence="3" type="ORF">HNP60_000723</name>
</gene>
<dbReference type="Gene3D" id="1.20.1600.10">
    <property type="entry name" value="Outer membrane efflux proteins (OEP)"/>
    <property type="match status" value="1"/>
</dbReference>
<keyword evidence="2" id="KW-0564">Palmitate</keyword>
<comment type="similarity">
    <text evidence="1 2">Belongs to the outer membrane factor (OMF) (TC 1.B.17) family.</text>
</comment>
<reference evidence="3 4" key="1">
    <citation type="submission" date="2020-08" db="EMBL/GenBank/DDBJ databases">
        <title>Exploring microbial biodiversity for novel pathways involved in the catabolism of aromatic compounds derived from lignin.</title>
        <authorList>
            <person name="Elkins J."/>
        </authorList>
    </citation>
    <scope>NUCLEOTIDE SEQUENCE [LARGE SCALE GENOMIC DNA]</scope>
    <source>
        <strain evidence="3 4">B1D3A</strain>
    </source>
</reference>
<keyword evidence="2" id="KW-0472">Membrane</keyword>
<dbReference type="NCBIfam" id="TIGR01845">
    <property type="entry name" value="outer_NodT"/>
    <property type="match status" value="1"/>
</dbReference>
<dbReference type="Pfam" id="PF02321">
    <property type="entry name" value="OEP"/>
    <property type="match status" value="2"/>
</dbReference>
<dbReference type="PANTHER" id="PTHR30203:SF32">
    <property type="entry name" value="CATION EFFLUX SYSTEM PROTEIN CUSC"/>
    <property type="match status" value="1"/>
</dbReference>
<dbReference type="SUPFAM" id="SSF56954">
    <property type="entry name" value="Outer membrane efflux proteins (OEP)"/>
    <property type="match status" value="1"/>
</dbReference>
<dbReference type="InterPro" id="IPR003423">
    <property type="entry name" value="OMP_efflux"/>
</dbReference>
<sequence>MRKLSLIALLLTGACSMNPKLEVPAAPVAQTYPDAQAAEAASAAGIDWPSMFGDPRLQRIIALALENNRDLRIAALNVEAARSQFRVARGAQLPQVDATGSYTRQRVPTAAATAGIGGVPGNGDTPSGFEFEQYTASAALTSFEIDLFGRLRSQSQAAFERYLASDEGRRAARIALIGSVVDAYLEERLAQEQLALTERMLADWTASLDITQKRHAARQASGMDLAQAEGQVRQAEADQAMRTRALSQARNALQLLVGGPLPDDLPAPMSLMDQPVRTQLPAGLPSDLLRNRPDIRQAEHTLIAANADVGAARAAFFPRLSLTAMFGFTSLAFDGLFDNDNRNWSFSPQVTQPIFRGGSLRGELRLAEVRKSIAVAEYERAIQAAFREVADGLAGRATFATQSEAQRKATQAAARRVELSTLRYRAGLDSRLELLDAQRSDYAAQQALLDLRRQELSSAAGLYRALGGGDEEPDGN</sequence>
<keyword evidence="2" id="KW-0812">Transmembrane</keyword>
<dbReference type="EMBL" id="JACHKA010000001">
    <property type="protein sequence ID" value="MBB5984749.1"/>
    <property type="molecule type" value="Genomic_DNA"/>
</dbReference>
<evidence type="ECO:0000256" key="2">
    <source>
        <dbReference type="RuleBase" id="RU362097"/>
    </source>
</evidence>
<comment type="subcellular location">
    <subcellularLocation>
        <location evidence="2">Cell membrane</location>
        <topology evidence="2">Lipid-anchor</topology>
    </subcellularLocation>
</comment>
<proteinExistence type="inferred from homology"/>
<dbReference type="Proteomes" id="UP001138540">
    <property type="component" value="Unassembled WGS sequence"/>
</dbReference>
<keyword evidence="2 3" id="KW-0449">Lipoprotein</keyword>